<dbReference type="PROSITE" id="PS51198">
    <property type="entry name" value="UVRD_HELICASE_ATP_BIND"/>
    <property type="match status" value="1"/>
</dbReference>
<dbReference type="GO" id="GO:0016887">
    <property type="term" value="F:ATP hydrolysis activity"/>
    <property type="evidence" value="ECO:0007669"/>
    <property type="project" value="RHEA"/>
</dbReference>
<dbReference type="GO" id="GO:0005829">
    <property type="term" value="C:cytosol"/>
    <property type="evidence" value="ECO:0007669"/>
    <property type="project" value="TreeGrafter"/>
</dbReference>
<keyword evidence="12" id="KW-1185">Reference proteome</keyword>
<dbReference type="InterPro" id="IPR014017">
    <property type="entry name" value="DNA_helicase_UvrD-like_C"/>
</dbReference>
<dbReference type="Gene3D" id="3.40.50.300">
    <property type="entry name" value="P-loop containing nucleotide triphosphate hydrolases"/>
    <property type="match status" value="2"/>
</dbReference>
<keyword evidence="2 9" id="KW-0378">Hydrolase</keyword>
<evidence type="ECO:0000256" key="6">
    <source>
        <dbReference type="ARBA" id="ARBA00034617"/>
    </source>
</evidence>
<comment type="catalytic activity">
    <reaction evidence="8">
        <text>ATP + H2O = ADP + phosphate + H(+)</text>
        <dbReference type="Rhea" id="RHEA:13065"/>
        <dbReference type="ChEBI" id="CHEBI:15377"/>
        <dbReference type="ChEBI" id="CHEBI:15378"/>
        <dbReference type="ChEBI" id="CHEBI:30616"/>
        <dbReference type="ChEBI" id="CHEBI:43474"/>
        <dbReference type="ChEBI" id="CHEBI:456216"/>
        <dbReference type="EC" id="5.6.2.4"/>
    </reaction>
</comment>
<accession>A0A640W927</accession>
<dbReference type="Pfam" id="PF13361">
    <property type="entry name" value="UvrD_C"/>
    <property type="match status" value="1"/>
</dbReference>
<evidence type="ECO:0000256" key="5">
    <source>
        <dbReference type="ARBA" id="ARBA00023235"/>
    </source>
</evidence>
<proteinExistence type="predicted"/>
<dbReference type="EC" id="5.6.2.4" evidence="7"/>
<keyword evidence="5" id="KW-0413">Isomerase</keyword>
<dbReference type="PANTHER" id="PTHR11070:SF45">
    <property type="entry name" value="DNA 3'-5' HELICASE"/>
    <property type="match status" value="1"/>
</dbReference>
<dbReference type="EMBL" id="VTPX01000020">
    <property type="protein sequence ID" value="KAA0015537.1"/>
    <property type="molecule type" value="Genomic_DNA"/>
</dbReference>
<protein>
    <recommendedName>
        <fullName evidence="7">DNA 3'-5' helicase</fullName>
        <ecNumber evidence="7">5.6.2.4</ecNumber>
    </recommendedName>
</protein>
<organism evidence="11 12">
    <name type="scientific">Salinicola corii</name>
    <dbReference type="NCBI Taxonomy" id="2606937"/>
    <lineage>
        <taxon>Bacteria</taxon>
        <taxon>Pseudomonadati</taxon>
        <taxon>Pseudomonadota</taxon>
        <taxon>Gammaproteobacteria</taxon>
        <taxon>Oceanospirillales</taxon>
        <taxon>Halomonadaceae</taxon>
        <taxon>Salinicola</taxon>
    </lineage>
</organism>
<evidence type="ECO:0000256" key="4">
    <source>
        <dbReference type="ARBA" id="ARBA00022840"/>
    </source>
</evidence>
<evidence type="ECO:0000259" key="10">
    <source>
        <dbReference type="PROSITE" id="PS51198"/>
    </source>
</evidence>
<dbReference type="Pfam" id="PF00580">
    <property type="entry name" value="UvrD-helicase"/>
    <property type="match status" value="1"/>
</dbReference>
<dbReference type="InterPro" id="IPR000212">
    <property type="entry name" value="DNA_helicase_UvrD/REP"/>
</dbReference>
<evidence type="ECO:0000256" key="2">
    <source>
        <dbReference type="ARBA" id="ARBA00022801"/>
    </source>
</evidence>
<dbReference type="InterPro" id="IPR035093">
    <property type="entry name" value="RelE/ParE_toxin_dom_sf"/>
</dbReference>
<evidence type="ECO:0000256" key="9">
    <source>
        <dbReference type="PROSITE-ProRule" id="PRU00560"/>
    </source>
</evidence>
<dbReference type="GO" id="GO:0000725">
    <property type="term" value="P:recombinational repair"/>
    <property type="evidence" value="ECO:0007669"/>
    <property type="project" value="TreeGrafter"/>
</dbReference>
<comment type="catalytic activity">
    <reaction evidence="6">
        <text>Couples ATP hydrolysis with the unwinding of duplex DNA by translocating in the 3'-5' direction.</text>
        <dbReference type="EC" id="5.6.2.4"/>
    </reaction>
</comment>
<sequence length="687" mass="77473">MNFRIADTFTASLSKLTGDEQKAAKTTAFDLQMNPASPGMKFHKLDHAKDKHFWSVRVSSDIRLIVHRSNDSLLLCYVDHHDKAYQWAAGRKLEIHPKTGAAQLVQVRETVREIVVSRYVETEPARSRLFEGVTEDVLLSYGVPTDWLDEVLQANEDSLLELAEHLPAEAAEALLELATGNTPKPATPYTGTSPFDHPDAQRRFRVMTDIEELERALEYPWEKWSIFLHPTQRQWVEREYNGPARVSGSAGTGKTVVALHRAVHLAKANPDARILLATFSDSLANMLRDKLILLIGTQPRLGERLDVYSMNALGQRLYELQYGPVKLASREVIKTLLKEAAQTTQEHTFSTSFLLSEWEDIVDAWQLASWEDYRDVRRLGRKTRLPEAQRATLWSIFEKTRHELKQRSLTTHAGMFSTLTSVIQQRTTPLYDFAIIDEAQDIRVPQLQFVASLGGNRPNSLFFAGDLGQRIFQQPFSWKALGVNIQGRSRTLNINYRTSHQIRRQADLLLDPEIADVDGNTEKRSGTISVFNGPVPTVQSFDNQNDETRAVASWLQQCQAEGVSTGEMAVFVRSPAELERARDAVIQAELPYHTLDERVLASEGKVTISTMHLAKGLEFRAVAVMACDDEILPSQQRIESVADAADLEEVYNTERHLLYVACTRARDHLLVTSGDVPSEFLDDLSNS</sequence>
<reference evidence="11 12" key="1">
    <citation type="submission" date="2019-08" db="EMBL/GenBank/DDBJ databases">
        <title>Bioinformatics analysis of the strain L3 and L5.</title>
        <authorList>
            <person name="Li X."/>
        </authorList>
    </citation>
    <scope>NUCLEOTIDE SEQUENCE [LARGE SCALE GENOMIC DNA]</scope>
    <source>
        <strain evidence="11 12">L3</strain>
    </source>
</reference>
<evidence type="ECO:0000256" key="3">
    <source>
        <dbReference type="ARBA" id="ARBA00022806"/>
    </source>
</evidence>
<gene>
    <name evidence="11" type="ORF">F0A16_20230</name>
</gene>
<dbReference type="SUPFAM" id="SSF52540">
    <property type="entry name" value="P-loop containing nucleoside triphosphate hydrolases"/>
    <property type="match status" value="1"/>
</dbReference>
<evidence type="ECO:0000256" key="8">
    <source>
        <dbReference type="ARBA" id="ARBA00048988"/>
    </source>
</evidence>
<feature type="binding site" evidence="9">
    <location>
        <begin position="248"/>
        <end position="255"/>
    </location>
    <ligand>
        <name>ATP</name>
        <dbReference type="ChEBI" id="CHEBI:30616"/>
    </ligand>
</feature>
<evidence type="ECO:0000313" key="11">
    <source>
        <dbReference type="EMBL" id="KAA0015537.1"/>
    </source>
</evidence>
<keyword evidence="1 9" id="KW-0547">Nucleotide-binding</keyword>
<feature type="domain" description="UvrD-like helicase ATP-binding" evidence="10">
    <location>
        <begin position="227"/>
        <end position="499"/>
    </location>
</feature>
<dbReference type="PANTHER" id="PTHR11070">
    <property type="entry name" value="UVRD / RECB / PCRA DNA HELICASE FAMILY MEMBER"/>
    <property type="match status" value="1"/>
</dbReference>
<evidence type="ECO:0000313" key="12">
    <source>
        <dbReference type="Proteomes" id="UP000466024"/>
    </source>
</evidence>
<evidence type="ECO:0000256" key="1">
    <source>
        <dbReference type="ARBA" id="ARBA00022741"/>
    </source>
</evidence>
<dbReference type="InterPro" id="IPR027417">
    <property type="entry name" value="P-loop_NTPase"/>
</dbReference>
<dbReference type="InterPro" id="IPR014016">
    <property type="entry name" value="UvrD-like_ATP-bd"/>
</dbReference>
<dbReference type="GO" id="GO:0043138">
    <property type="term" value="F:3'-5' DNA helicase activity"/>
    <property type="evidence" value="ECO:0007669"/>
    <property type="project" value="UniProtKB-EC"/>
</dbReference>
<dbReference type="Gene3D" id="3.30.2310.20">
    <property type="entry name" value="RelE-like"/>
    <property type="match status" value="1"/>
</dbReference>
<dbReference type="RefSeq" id="WP_149437662.1">
    <property type="nucleotide sequence ID" value="NZ_VTPX01000020.1"/>
</dbReference>
<dbReference type="AlphaFoldDB" id="A0A640W927"/>
<keyword evidence="3 9" id="KW-0347">Helicase</keyword>
<dbReference type="GO" id="GO:0003677">
    <property type="term" value="F:DNA binding"/>
    <property type="evidence" value="ECO:0007669"/>
    <property type="project" value="InterPro"/>
</dbReference>
<comment type="caution">
    <text evidence="11">The sequence shown here is derived from an EMBL/GenBank/DDBJ whole genome shotgun (WGS) entry which is preliminary data.</text>
</comment>
<dbReference type="GO" id="GO:0005524">
    <property type="term" value="F:ATP binding"/>
    <property type="evidence" value="ECO:0007669"/>
    <property type="project" value="UniProtKB-UniRule"/>
</dbReference>
<dbReference type="Proteomes" id="UP000466024">
    <property type="component" value="Unassembled WGS sequence"/>
</dbReference>
<name>A0A640W927_9GAMM</name>
<dbReference type="SUPFAM" id="SSF143011">
    <property type="entry name" value="RelE-like"/>
    <property type="match status" value="1"/>
</dbReference>
<evidence type="ECO:0000256" key="7">
    <source>
        <dbReference type="ARBA" id="ARBA00034808"/>
    </source>
</evidence>
<keyword evidence="4 9" id="KW-0067">ATP-binding</keyword>